<dbReference type="AlphaFoldDB" id="D9R9C2"/>
<organism evidence="1 2">
    <name type="scientific">Lacrimispora saccharolytica (strain ATCC 35040 / DSM 2544 / NRCC 2533 / WM1)</name>
    <name type="common">Clostridium saccharolyticum</name>
    <dbReference type="NCBI Taxonomy" id="610130"/>
    <lineage>
        <taxon>Bacteria</taxon>
        <taxon>Bacillati</taxon>
        <taxon>Bacillota</taxon>
        <taxon>Clostridia</taxon>
        <taxon>Lachnospirales</taxon>
        <taxon>Lachnospiraceae</taxon>
        <taxon>Lacrimispora</taxon>
    </lineage>
</organism>
<dbReference type="HOGENOM" id="CLU_2192496_0_0_9"/>
<gene>
    <name evidence="1" type="ordered locus">Closa_3344</name>
</gene>
<evidence type="ECO:0000313" key="2">
    <source>
        <dbReference type="Proteomes" id="UP000001662"/>
    </source>
</evidence>
<dbReference type="eggNOG" id="ENOG502ZG7K">
    <property type="taxonomic scope" value="Bacteria"/>
</dbReference>
<keyword evidence="2" id="KW-1185">Reference proteome</keyword>
<dbReference type="KEGG" id="csh:Closa_3344"/>
<dbReference type="EMBL" id="CP002109">
    <property type="protein sequence ID" value="ADL05873.1"/>
    <property type="molecule type" value="Genomic_DNA"/>
</dbReference>
<proteinExistence type="predicted"/>
<sequence>MSSTNKTSLGLNMWEASDKPVRQDFVNDNVIIDEKITKLNSDLTALNNKLVLNAESKYLANKQYALLNTGGNSWINISLFDLGITGKNCQTIVHLQLACRGLLEMASG</sequence>
<dbReference type="Proteomes" id="UP000001662">
    <property type="component" value="Chromosome"/>
</dbReference>
<dbReference type="OrthoDB" id="1933804at2"/>
<dbReference type="RefSeq" id="WP_013273939.1">
    <property type="nucleotide sequence ID" value="NC_014376.1"/>
</dbReference>
<evidence type="ECO:0000313" key="1">
    <source>
        <dbReference type="EMBL" id="ADL05873.1"/>
    </source>
</evidence>
<accession>D9R9C2</accession>
<reference evidence="1" key="1">
    <citation type="submission" date="2010-07" db="EMBL/GenBank/DDBJ databases">
        <title>Complete sequence of Clostridium saccharolyticum WM1.</title>
        <authorList>
            <consortium name="US DOE Joint Genome Institute"/>
            <person name="Lucas S."/>
            <person name="Copeland A."/>
            <person name="Lapidus A."/>
            <person name="Cheng J.-F."/>
            <person name="Bruce D."/>
            <person name="Goodwin L."/>
            <person name="Pitluck S."/>
            <person name="Chertkov O."/>
            <person name="Detter J.C."/>
            <person name="Han C."/>
            <person name="Tapia R."/>
            <person name="Land M."/>
            <person name="Hauser L."/>
            <person name="Chang Y.-J."/>
            <person name="Jeffries C."/>
            <person name="Kyrpides N."/>
            <person name="Ivanova N."/>
            <person name="Mikhailova N."/>
            <person name="Mouttaki H."/>
            <person name="Lin L."/>
            <person name="Zhou J."/>
            <person name="Hemme C.L."/>
            <person name="Woyke T."/>
        </authorList>
    </citation>
    <scope>NUCLEOTIDE SEQUENCE [LARGE SCALE GENOMIC DNA]</scope>
    <source>
        <strain evidence="1">WM1</strain>
    </source>
</reference>
<dbReference type="PaxDb" id="610130-Closa_3344"/>
<name>D9R9C2_LACSW</name>
<protein>
    <submittedName>
        <fullName evidence="1">Uncharacterized protein</fullName>
    </submittedName>
</protein>